<evidence type="ECO:0000313" key="2">
    <source>
        <dbReference type="Proteomes" id="UP000503540"/>
    </source>
</evidence>
<accession>A0A6G9YTQ0</accession>
<keyword evidence="2" id="KW-1185">Reference proteome</keyword>
<reference evidence="1 2" key="1">
    <citation type="journal article" date="2019" name="ACS Chem. Biol.">
        <title>Identification and Mobilization of a Cryptic Antibiotic Biosynthesis Gene Locus from a Human-Pathogenic Nocardia Isolate.</title>
        <authorList>
            <person name="Herisse M."/>
            <person name="Ishida K."/>
            <person name="Porter J.L."/>
            <person name="Howden B."/>
            <person name="Hertweck C."/>
            <person name="Stinear T.P."/>
            <person name="Pidot S.J."/>
        </authorList>
    </citation>
    <scope>NUCLEOTIDE SEQUENCE [LARGE SCALE GENOMIC DNA]</scope>
    <source>
        <strain evidence="1 2">AUSMDU00012717</strain>
    </source>
</reference>
<organism evidence="1 2">
    <name type="scientific">Nocardia arthritidis</name>
    <dbReference type="NCBI Taxonomy" id="228602"/>
    <lineage>
        <taxon>Bacteria</taxon>
        <taxon>Bacillati</taxon>
        <taxon>Actinomycetota</taxon>
        <taxon>Actinomycetes</taxon>
        <taxon>Mycobacteriales</taxon>
        <taxon>Nocardiaceae</taxon>
        <taxon>Nocardia</taxon>
    </lineage>
</organism>
<dbReference type="RefSeq" id="WP_167478561.1">
    <property type="nucleotide sequence ID" value="NZ_CP046172.1"/>
</dbReference>
<gene>
    <name evidence="1" type="ORF">F5544_43465</name>
</gene>
<name>A0A6G9YTQ0_9NOCA</name>
<evidence type="ECO:0008006" key="3">
    <source>
        <dbReference type="Google" id="ProtNLM"/>
    </source>
</evidence>
<protein>
    <recommendedName>
        <fullName evidence="3">DUF3168 domain-containing protein</fullName>
    </recommendedName>
</protein>
<proteinExistence type="predicted"/>
<evidence type="ECO:0000313" key="1">
    <source>
        <dbReference type="EMBL" id="QIS16497.1"/>
    </source>
</evidence>
<dbReference type="AlphaFoldDB" id="A0A6G9YTQ0"/>
<dbReference type="EMBL" id="CP046172">
    <property type="protein sequence ID" value="QIS16497.1"/>
    <property type="molecule type" value="Genomic_DNA"/>
</dbReference>
<dbReference type="Proteomes" id="UP000503540">
    <property type="component" value="Chromosome"/>
</dbReference>
<dbReference type="KEGG" id="nah:F5544_43465"/>
<sequence length="136" mass="14892">MLLGSKRHPAVSVIVTYLAPKISVPIMNHAPANRPDSFVRVTRVGGVKKNIVTDGPMLTFECWHPVSAEALSMQILDLLENAPGEAVDYLGDDGKPHKAWLAFYEEVGAPTQHPDPEVPQTDRWVLTARLGISTNL</sequence>